<organism evidence="5 6">
    <name type="scientific">Actinomyces bouchesdurhonensis</name>
    <dbReference type="NCBI Taxonomy" id="1852361"/>
    <lineage>
        <taxon>Bacteria</taxon>
        <taxon>Bacillati</taxon>
        <taxon>Actinomycetota</taxon>
        <taxon>Actinomycetes</taxon>
        <taxon>Actinomycetales</taxon>
        <taxon>Actinomycetaceae</taxon>
        <taxon>Actinomyces</taxon>
    </lineage>
</organism>
<dbReference type="Pfam" id="PF22335">
    <property type="entry name" value="Cas10-Cmr2_palm2"/>
    <property type="match status" value="1"/>
</dbReference>
<accession>A0A929RQ36</accession>
<dbReference type="GO" id="GO:0000166">
    <property type="term" value="F:nucleotide binding"/>
    <property type="evidence" value="ECO:0007669"/>
    <property type="project" value="UniProtKB-KW"/>
</dbReference>
<evidence type="ECO:0000313" key="5">
    <source>
        <dbReference type="EMBL" id="MBF0965914.1"/>
    </source>
</evidence>
<keyword evidence="1" id="KW-0547">Nucleotide-binding</keyword>
<dbReference type="Gene3D" id="3.30.70.270">
    <property type="match status" value="1"/>
</dbReference>
<comment type="caution">
    <text evidence="5">The sequence shown here is derived from an EMBL/GenBank/DDBJ whole genome shotgun (WGS) entry which is preliminary data.</text>
</comment>
<dbReference type="Proteomes" id="UP000759246">
    <property type="component" value="Unassembled WGS sequence"/>
</dbReference>
<dbReference type="InterPro" id="IPR054767">
    <property type="entry name" value="Cas10-Cmr2_palm2"/>
</dbReference>
<evidence type="ECO:0000259" key="4">
    <source>
        <dbReference type="Pfam" id="PF22335"/>
    </source>
</evidence>
<name>A0A929RQ36_9ACTO</name>
<keyword evidence="2" id="KW-0051">Antiviral defense</keyword>
<evidence type="ECO:0000313" key="6">
    <source>
        <dbReference type="Proteomes" id="UP000759246"/>
    </source>
</evidence>
<dbReference type="EMBL" id="JABZGF010000024">
    <property type="protein sequence ID" value="MBF0965914.1"/>
    <property type="molecule type" value="Genomic_DNA"/>
</dbReference>
<feature type="domain" description="Cas10/Cmr2 second palm" evidence="4">
    <location>
        <begin position="376"/>
        <end position="483"/>
    </location>
</feature>
<evidence type="ECO:0000256" key="1">
    <source>
        <dbReference type="ARBA" id="ARBA00022741"/>
    </source>
</evidence>
<protein>
    <recommendedName>
        <fullName evidence="4">Cas10/Cmr2 second palm domain-containing protein</fullName>
    </recommendedName>
</protein>
<proteinExistence type="predicted"/>
<evidence type="ECO:0000256" key="3">
    <source>
        <dbReference type="SAM" id="MobiDB-lite"/>
    </source>
</evidence>
<dbReference type="RefSeq" id="WP_424622430.1">
    <property type="nucleotide sequence ID" value="NZ_CBDFBV010000001.1"/>
</dbReference>
<dbReference type="InterPro" id="IPR043128">
    <property type="entry name" value="Rev_trsase/Diguanyl_cyclase"/>
</dbReference>
<dbReference type="GO" id="GO:0051607">
    <property type="term" value="P:defense response to virus"/>
    <property type="evidence" value="ECO:0007669"/>
    <property type="project" value="UniProtKB-KW"/>
</dbReference>
<evidence type="ECO:0000256" key="2">
    <source>
        <dbReference type="ARBA" id="ARBA00023118"/>
    </source>
</evidence>
<dbReference type="AlphaFoldDB" id="A0A929RQ36"/>
<reference evidence="5" key="1">
    <citation type="submission" date="2020-04" db="EMBL/GenBank/DDBJ databases">
        <title>Deep metagenomics examines the oral microbiome during advanced dental caries in children, revealing novel taxa and co-occurrences with host molecules.</title>
        <authorList>
            <person name="Baker J.L."/>
            <person name="Morton J.T."/>
            <person name="Dinis M."/>
            <person name="Alvarez R."/>
            <person name="Tran N.C."/>
            <person name="Knight R."/>
            <person name="Edlund A."/>
        </authorList>
    </citation>
    <scope>NUCLEOTIDE SEQUENCE</scope>
    <source>
        <strain evidence="5">JCVI_30_bin.13</strain>
    </source>
</reference>
<feature type="region of interest" description="Disordered" evidence="3">
    <location>
        <begin position="656"/>
        <end position="680"/>
    </location>
</feature>
<gene>
    <name evidence="5" type="ORF">HXK09_01870</name>
</gene>
<sequence>MTSYLVMLQTNSNQPFIFSSPRLREQIGASFEITLLSHWVKEEAEKLLKPKPLPASFWVSDSSGKVIVRFTEKEGESGALAKQLITQVTRRALTDAPGLDVTGVFIEATFDIVDARDLNKLDRVFLDYSLNRRPAAARFPQFPFLERADESALPAVAPLTQSDTNKICATARAVGVKESYEGRVKRKKQEKQEDDKDSQSTVLLDFNSILYTATKEDAKPDHKLSLPARFKRAWALPARYKQLDDVSGQLKTSMADLYRDPTRLEAAFQEAVVVEQEIVLEGEAPEGPQTIQEITPPVLSSVGVVHIDGNGVGAIMRDLGKAFKGVCCHLDSLEEPAYNHKDNPCNIDEGRFQWFIMEVNYRLDGVVKAAVAAAWKDVEDYARGRQAPPVVPVLVGGDDLTVYVEGKFAIPFAEAYIRHYEELTEKDELLKQLAVVAGAKKPGPLTASAGVAIVGRNFPFHIAYDLAEELVSRGKKLGKKKDTVPCSTINFHVLRDATVLDPDDTLDEYKGRSQRPFLIGHYAPERIGDATTTSSEESPAAKPQPLSSWARILQAVAAFDGKKPDDPTQTTGDPFPRARANRIVKLLAEGDAEKAVTEWDDALQNAPSAGLLAKQLKLLPPHSSSSDEARESLEQIKWLLDLIDLSENLPDGYLTSRISGDANRVGSQEATDDSTAGGAQ</sequence>